<evidence type="ECO:0000256" key="8">
    <source>
        <dbReference type="ARBA" id="ARBA00022833"/>
    </source>
</evidence>
<reference evidence="15 16" key="1">
    <citation type="submission" date="2016-10" db="EMBL/GenBank/DDBJ databases">
        <authorList>
            <person name="de Groot N.N."/>
        </authorList>
    </citation>
    <scope>NUCLEOTIDE SEQUENCE [LARGE SCALE GENOMIC DNA]</scope>
    <source>
        <strain evidence="15 16">DSM 18979</strain>
    </source>
</reference>
<keyword evidence="8" id="KW-0862">Zinc</keyword>
<feature type="transmembrane region" description="Helical" evidence="13">
    <location>
        <begin position="84"/>
        <end position="108"/>
    </location>
</feature>
<dbReference type="GO" id="GO:0006508">
    <property type="term" value="P:proteolysis"/>
    <property type="evidence" value="ECO:0007669"/>
    <property type="project" value="UniProtKB-KW"/>
</dbReference>
<evidence type="ECO:0000256" key="2">
    <source>
        <dbReference type="ARBA" id="ARBA00004141"/>
    </source>
</evidence>
<keyword evidence="5 13" id="KW-0812">Transmembrane</keyword>
<dbReference type="SUPFAM" id="SSF54631">
    <property type="entry name" value="CBS-domain pair"/>
    <property type="match status" value="1"/>
</dbReference>
<dbReference type="PANTHER" id="PTHR39188:SF3">
    <property type="entry name" value="STAGE IV SPORULATION PROTEIN FB"/>
    <property type="match status" value="1"/>
</dbReference>
<gene>
    <name evidence="15" type="ORF">SAMN05660297_00487</name>
</gene>
<dbReference type="OrthoDB" id="166377at2"/>
<protein>
    <submittedName>
        <fullName evidence="15">Stage IV sporulation protein FB</fullName>
    </submittedName>
</protein>
<evidence type="ECO:0000256" key="4">
    <source>
        <dbReference type="ARBA" id="ARBA00022670"/>
    </source>
</evidence>
<comment type="subcellular location">
    <subcellularLocation>
        <location evidence="2">Membrane</location>
        <topology evidence="2">Multi-pass membrane protein</topology>
    </subcellularLocation>
</comment>
<keyword evidence="6" id="KW-0479">Metal-binding</keyword>
<keyword evidence="9 13" id="KW-1133">Transmembrane helix</keyword>
<dbReference type="GO" id="GO:0046872">
    <property type="term" value="F:metal ion binding"/>
    <property type="evidence" value="ECO:0007669"/>
    <property type="project" value="UniProtKB-KW"/>
</dbReference>
<dbReference type="RefSeq" id="WP_090438722.1">
    <property type="nucleotide sequence ID" value="NZ_FOHU01000001.1"/>
</dbReference>
<feature type="transmembrane region" description="Helical" evidence="13">
    <location>
        <begin position="114"/>
        <end position="134"/>
    </location>
</feature>
<evidence type="ECO:0000256" key="13">
    <source>
        <dbReference type="SAM" id="Phobius"/>
    </source>
</evidence>
<dbReference type="InterPro" id="IPR046342">
    <property type="entry name" value="CBS_dom_sf"/>
</dbReference>
<dbReference type="EMBL" id="FOHU01000001">
    <property type="protein sequence ID" value="SES74715.1"/>
    <property type="molecule type" value="Genomic_DNA"/>
</dbReference>
<feature type="domain" description="CBS" evidence="14">
    <location>
        <begin position="226"/>
        <end position="283"/>
    </location>
</feature>
<evidence type="ECO:0000256" key="3">
    <source>
        <dbReference type="ARBA" id="ARBA00007931"/>
    </source>
</evidence>
<dbReference type="CDD" id="cd06161">
    <property type="entry name" value="S2P-M50_SpoIVFB"/>
    <property type="match status" value="1"/>
</dbReference>
<evidence type="ECO:0000313" key="15">
    <source>
        <dbReference type="EMBL" id="SES74715.1"/>
    </source>
</evidence>
<evidence type="ECO:0000256" key="12">
    <source>
        <dbReference type="PROSITE-ProRule" id="PRU00703"/>
    </source>
</evidence>
<keyword evidence="12" id="KW-0129">CBS domain</keyword>
<evidence type="ECO:0000256" key="9">
    <source>
        <dbReference type="ARBA" id="ARBA00022989"/>
    </source>
</evidence>
<feature type="transmembrane region" description="Helical" evidence="13">
    <location>
        <begin position="155"/>
        <end position="176"/>
    </location>
</feature>
<dbReference type="PANTHER" id="PTHR39188">
    <property type="entry name" value="MEMBRANE-ASSOCIATED ZINC METALLOPROTEASE M50B"/>
    <property type="match status" value="1"/>
</dbReference>
<evidence type="ECO:0000256" key="6">
    <source>
        <dbReference type="ARBA" id="ARBA00022723"/>
    </source>
</evidence>
<evidence type="ECO:0000256" key="7">
    <source>
        <dbReference type="ARBA" id="ARBA00022801"/>
    </source>
</evidence>
<keyword evidence="10" id="KW-0482">Metalloprotease</keyword>
<dbReference type="Proteomes" id="UP000199568">
    <property type="component" value="Unassembled WGS sequence"/>
</dbReference>
<sequence length="294" mass="33950">MRLFKLFDIYIKINYMMIPILIFSLYFEYFIELVIVIFIIIIHELAHSLVSIYSGIKVVEIELFPFGGVAKTENYFEIDSFKEIVIAIIGPASNYVMLFMGIIAEVYMKVQSSYLYFFIVTNLTIGLFNTLPILPLDGGRILRAYLNSKIGFKKATIITIKLSKILTVFIFFMGIYFGVKSTEYFFLCGIAVFLFIKVDKEREKIGYTFIYQVVMKKKKLIEKGIMDVKYLTALETLDLNTILYELSSNKYHFIAVINTKGKVTGNLSESQILDAIIRNNNKITLKKLLETIEK</sequence>
<dbReference type="STRING" id="426128.SAMN05660297_00487"/>
<dbReference type="InterPro" id="IPR000644">
    <property type="entry name" value="CBS_dom"/>
</dbReference>
<keyword evidence="16" id="KW-1185">Reference proteome</keyword>
<name>A0A1H9YZX3_9FIRM</name>
<keyword evidence="4" id="KW-0645">Protease</keyword>
<proteinExistence type="inferred from homology"/>
<dbReference type="AlphaFoldDB" id="A0A1H9YZX3"/>
<evidence type="ECO:0000256" key="5">
    <source>
        <dbReference type="ARBA" id="ARBA00022692"/>
    </source>
</evidence>
<keyword evidence="11 13" id="KW-0472">Membrane</keyword>
<dbReference type="InterPro" id="IPR008915">
    <property type="entry name" value="Peptidase_M50"/>
</dbReference>
<accession>A0A1H9YZX3</accession>
<evidence type="ECO:0000256" key="11">
    <source>
        <dbReference type="ARBA" id="ARBA00023136"/>
    </source>
</evidence>
<evidence type="ECO:0000256" key="10">
    <source>
        <dbReference type="ARBA" id="ARBA00023049"/>
    </source>
</evidence>
<dbReference type="PROSITE" id="PS51371">
    <property type="entry name" value="CBS"/>
    <property type="match status" value="1"/>
</dbReference>
<dbReference type="GO" id="GO:0008237">
    <property type="term" value="F:metallopeptidase activity"/>
    <property type="evidence" value="ECO:0007669"/>
    <property type="project" value="UniProtKB-KW"/>
</dbReference>
<dbReference type="GO" id="GO:0016020">
    <property type="term" value="C:membrane"/>
    <property type="evidence" value="ECO:0007669"/>
    <property type="project" value="UniProtKB-SubCell"/>
</dbReference>
<evidence type="ECO:0000313" key="16">
    <source>
        <dbReference type="Proteomes" id="UP000199568"/>
    </source>
</evidence>
<keyword evidence="7" id="KW-0378">Hydrolase</keyword>
<comment type="similarity">
    <text evidence="3">Belongs to the peptidase M50B family.</text>
</comment>
<dbReference type="Pfam" id="PF02163">
    <property type="entry name" value="Peptidase_M50"/>
    <property type="match status" value="2"/>
</dbReference>
<comment type="cofactor">
    <cofactor evidence="1">
        <name>Zn(2+)</name>
        <dbReference type="ChEBI" id="CHEBI:29105"/>
    </cofactor>
</comment>
<evidence type="ECO:0000256" key="1">
    <source>
        <dbReference type="ARBA" id="ARBA00001947"/>
    </source>
</evidence>
<evidence type="ECO:0000259" key="14">
    <source>
        <dbReference type="PROSITE" id="PS51371"/>
    </source>
</evidence>
<organism evidence="15 16">
    <name type="scientific">Natronincola peptidivorans</name>
    <dbReference type="NCBI Taxonomy" id="426128"/>
    <lineage>
        <taxon>Bacteria</taxon>
        <taxon>Bacillati</taxon>
        <taxon>Bacillota</taxon>
        <taxon>Clostridia</taxon>
        <taxon>Peptostreptococcales</taxon>
        <taxon>Natronincolaceae</taxon>
        <taxon>Natronincola</taxon>
    </lineage>
</organism>